<gene>
    <name evidence="1" type="ORF">CGOC_LOCUS3798</name>
</gene>
<organism evidence="1 2">
    <name type="scientific">Cylicostephanus goldi</name>
    <name type="common">Nematode worm</name>
    <dbReference type="NCBI Taxonomy" id="71465"/>
    <lineage>
        <taxon>Eukaryota</taxon>
        <taxon>Metazoa</taxon>
        <taxon>Ecdysozoa</taxon>
        <taxon>Nematoda</taxon>
        <taxon>Chromadorea</taxon>
        <taxon>Rhabditida</taxon>
        <taxon>Rhabditina</taxon>
        <taxon>Rhabditomorpha</taxon>
        <taxon>Strongyloidea</taxon>
        <taxon>Strongylidae</taxon>
        <taxon>Cylicostephanus</taxon>
    </lineage>
</organism>
<evidence type="ECO:0000313" key="1">
    <source>
        <dbReference type="EMBL" id="VDK56892.1"/>
    </source>
</evidence>
<dbReference type="Pfam" id="PF02995">
    <property type="entry name" value="DUF229"/>
    <property type="match status" value="1"/>
</dbReference>
<reference evidence="1 2" key="1">
    <citation type="submission" date="2018-11" db="EMBL/GenBank/DDBJ databases">
        <authorList>
            <consortium name="Pathogen Informatics"/>
        </authorList>
    </citation>
    <scope>NUCLEOTIDE SEQUENCE [LARGE SCALE GENOMIC DNA]</scope>
</reference>
<protein>
    <submittedName>
        <fullName evidence="1">Uncharacterized protein</fullName>
    </submittedName>
</protein>
<dbReference type="PANTHER" id="PTHR10974">
    <property type="entry name" value="FI08016P-RELATED"/>
    <property type="match status" value="1"/>
</dbReference>
<dbReference type="InterPro" id="IPR004245">
    <property type="entry name" value="DUF229"/>
</dbReference>
<dbReference type="OrthoDB" id="413313at2759"/>
<dbReference type="Proteomes" id="UP000271889">
    <property type="component" value="Unassembled WGS sequence"/>
</dbReference>
<dbReference type="GO" id="GO:0005615">
    <property type="term" value="C:extracellular space"/>
    <property type="evidence" value="ECO:0007669"/>
    <property type="project" value="TreeGrafter"/>
</dbReference>
<dbReference type="AlphaFoldDB" id="A0A3P6R247"/>
<proteinExistence type="predicted"/>
<dbReference type="EMBL" id="UYRV01009793">
    <property type="protein sequence ID" value="VDK56892.1"/>
    <property type="molecule type" value="Genomic_DNA"/>
</dbReference>
<sequence>MDSEGYMYVHPHYGNYPKYLVDVKCKVIFLEGGLRNKRTKSGINYLNEVAEVEAPVNERFLANGDAFYIRCFSNGTKIYEQAYPGIRDLDKQPNQVLIDLMSFDDFGIRRYAEPKKKSDLRYSIDILCLESTSRTMFMRHLPRTMETMNKLGYELFYGYNKVRGHVDDLESLRANKLC</sequence>
<accession>A0A3P6R247</accession>
<dbReference type="PANTHER" id="PTHR10974:SF6">
    <property type="entry name" value="PROTEIN CBG19234"/>
    <property type="match status" value="1"/>
</dbReference>
<keyword evidence="2" id="KW-1185">Reference proteome</keyword>
<evidence type="ECO:0000313" key="2">
    <source>
        <dbReference type="Proteomes" id="UP000271889"/>
    </source>
</evidence>
<name>A0A3P6R247_CYLGO</name>